<dbReference type="Proteomes" id="UP000256845">
    <property type="component" value="Unassembled WGS sequence"/>
</dbReference>
<sequence length="87" mass="10008">MIHESHDKVLNRLKRAHGHLHKILDMMEKERSCVDIAQQLHAVESAVQKAKKLLIQDHIDHCLESAVLSGRKSDDVLAEFKEISKYL</sequence>
<dbReference type="GO" id="GO:0003677">
    <property type="term" value="F:DNA binding"/>
    <property type="evidence" value="ECO:0007669"/>
    <property type="project" value="InterPro"/>
</dbReference>
<dbReference type="PANTHER" id="PTHR33677">
    <property type="entry name" value="TRANSCRIPTIONAL REPRESSOR FRMR-RELATED"/>
    <property type="match status" value="1"/>
</dbReference>
<reference evidence="2 3" key="1">
    <citation type="submission" date="2018-07" db="EMBL/GenBank/DDBJ databases">
        <title>Genomic Encyclopedia of Type Strains, Phase III (KMG-III): the genomes of soil and plant-associated and newly described type strains.</title>
        <authorList>
            <person name="Whitman W."/>
        </authorList>
    </citation>
    <scope>NUCLEOTIDE SEQUENCE [LARGE SCALE GENOMIC DNA]</scope>
    <source>
        <strain evidence="2 3">CECT 8488</strain>
    </source>
</reference>
<proteinExistence type="inferred from homology"/>
<dbReference type="Gene3D" id="1.20.58.1000">
    <property type="entry name" value="Metal-sensitive repressor, helix protomer"/>
    <property type="match status" value="1"/>
</dbReference>
<evidence type="ECO:0000256" key="1">
    <source>
        <dbReference type="ARBA" id="ARBA00005260"/>
    </source>
</evidence>
<evidence type="ECO:0008006" key="4">
    <source>
        <dbReference type="Google" id="ProtNLM"/>
    </source>
</evidence>
<evidence type="ECO:0000313" key="2">
    <source>
        <dbReference type="EMBL" id="RED53688.1"/>
    </source>
</evidence>
<accession>A0A3D9HW26</accession>
<dbReference type="EMBL" id="QRDW01000001">
    <property type="protein sequence ID" value="RED53688.1"/>
    <property type="molecule type" value="Genomic_DNA"/>
</dbReference>
<dbReference type="GO" id="GO:0046872">
    <property type="term" value="F:metal ion binding"/>
    <property type="evidence" value="ECO:0007669"/>
    <property type="project" value="InterPro"/>
</dbReference>
<gene>
    <name evidence="2" type="ORF">DFP90_101481</name>
</gene>
<protein>
    <recommendedName>
        <fullName evidence="4">DNA-binding FrmR family transcriptional regulator</fullName>
    </recommendedName>
</protein>
<organism evidence="2 3">
    <name type="scientific">Aestuariispira insulae</name>
    <dbReference type="NCBI Taxonomy" id="1461337"/>
    <lineage>
        <taxon>Bacteria</taxon>
        <taxon>Pseudomonadati</taxon>
        <taxon>Pseudomonadota</taxon>
        <taxon>Alphaproteobacteria</taxon>
        <taxon>Rhodospirillales</taxon>
        <taxon>Kiloniellaceae</taxon>
        <taxon>Aestuariispira</taxon>
    </lineage>
</organism>
<dbReference type="GO" id="GO:0045892">
    <property type="term" value="P:negative regulation of DNA-templated transcription"/>
    <property type="evidence" value="ECO:0007669"/>
    <property type="project" value="UniProtKB-ARBA"/>
</dbReference>
<evidence type="ECO:0000313" key="3">
    <source>
        <dbReference type="Proteomes" id="UP000256845"/>
    </source>
</evidence>
<keyword evidence="3" id="KW-1185">Reference proteome</keyword>
<name>A0A3D9HW26_9PROT</name>
<dbReference type="AlphaFoldDB" id="A0A3D9HW26"/>
<dbReference type="RefSeq" id="WP_281269666.1">
    <property type="nucleotide sequence ID" value="NZ_QRDW01000001.1"/>
</dbReference>
<dbReference type="Pfam" id="PF02583">
    <property type="entry name" value="Trns_repr_metal"/>
    <property type="match status" value="1"/>
</dbReference>
<comment type="caution">
    <text evidence="2">The sequence shown here is derived from an EMBL/GenBank/DDBJ whole genome shotgun (WGS) entry which is preliminary data.</text>
</comment>
<dbReference type="InterPro" id="IPR003735">
    <property type="entry name" value="Metal_Tscrpt_repr"/>
</dbReference>
<comment type="similarity">
    <text evidence="1">Belongs to the FrmR/RcnR family.</text>
</comment>
<dbReference type="InterPro" id="IPR038390">
    <property type="entry name" value="Metal_Tscrpt_repr_sf"/>
</dbReference>